<comment type="caution">
    <text evidence="2">The sequence shown here is derived from an EMBL/GenBank/DDBJ whole genome shotgun (WGS) entry which is preliminary data.</text>
</comment>
<name>A0A9W8Y2F8_9PLEO</name>
<feature type="compositionally biased region" description="Basic residues" evidence="1">
    <location>
        <begin position="43"/>
        <end position="59"/>
    </location>
</feature>
<gene>
    <name evidence="2" type="ORF">N0V83_008952</name>
</gene>
<feature type="compositionally biased region" description="Polar residues" evidence="1">
    <location>
        <begin position="7"/>
        <end position="22"/>
    </location>
</feature>
<dbReference type="AlphaFoldDB" id="A0A9W8Y2F8"/>
<protein>
    <submittedName>
        <fullName evidence="2">Uncharacterized protein</fullName>
    </submittedName>
</protein>
<evidence type="ECO:0000256" key="1">
    <source>
        <dbReference type="SAM" id="MobiDB-lite"/>
    </source>
</evidence>
<organism evidence="2 3">
    <name type="scientific">Neocucurbitaria cava</name>
    <dbReference type="NCBI Taxonomy" id="798079"/>
    <lineage>
        <taxon>Eukaryota</taxon>
        <taxon>Fungi</taxon>
        <taxon>Dikarya</taxon>
        <taxon>Ascomycota</taxon>
        <taxon>Pezizomycotina</taxon>
        <taxon>Dothideomycetes</taxon>
        <taxon>Pleosporomycetidae</taxon>
        <taxon>Pleosporales</taxon>
        <taxon>Pleosporineae</taxon>
        <taxon>Cucurbitariaceae</taxon>
        <taxon>Neocucurbitaria</taxon>
    </lineage>
</organism>
<reference evidence="2" key="1">
    <citation type="submission" date="2022-10" db="EMBL/GenBank/DDBJ databases">
        <title>Tapping the CABI collections for fungal endophytes: first genome assemblies for Collariella, Neodidymelliopsis, Ascochyta clinopodiicola, Didymella pomorum, Didymosphaeria variabile, Neocosmospora piperis and Neocucurbitaria cava.</title>
        <authorList>
            <person name="Hill R."/>
        </authorList>
    </citation>
    <scope>NUCLEOTIDE SEQUENCE</scope>
    <source>
        <strain evidence="2">IMI 356814</strain>
    </source>
</reference>
<proteinExistence type="predicted"/>
<dbReference type="EMBL" id="JAPEUY010000016">
    <property type="protein sequence ID" value="KAJ4365331.1"/>
    <property type="molecule type" value="Genomic_DNA"/>
</dbReference>
<sequence>MRPAGSSKLTNKNTYPLAQSTAAFAGDRDATGGLKSHNQAGGNKKRRGGQGGQKKKAKRAAAAAEAEAEASNRPPSPSGNAAA</sequence>
<keyword evidence="3" id="KW-1185">Reference proteome</keyword>
<accession>A0A9W8Y2F8</accession>
<feature type="region of interest" description="Disordered" evidence="1">
    <location>
        <begin position="1"/>
        <end position="83"/>
    </location>
</feature>
<evidence type="ECO:0000313" key="2">
    <source>
        <dbReference type="EMBL" id="KAJ4365331.1"/>
    </source>
</evidence>
<dbReference type="Proteomes" id="UP001140560">
    <property type="component" value="Unassembled WGS sequence"/>
</dbReference>
<evidence type="ECO:0000313" key="3">
    <source>
        <dbReference type="Proteomes" id="UP001140560"/>
    </source>
</evidence>